<dbReference type="EMBL" id="MU006299">
    <property type="protein sequence ID" value="KAF2852269.1"/>
    <property type="molecule type" value="Genomic_DNA"/>
</dbReference>
<feature type="domain" description="AB hydrolase-1" evidence="1">
    <location>
        <begin position="47"/>
        <end position="295"/>
    </location>
</feature>
<evidence type="ECO:0000313" key="2">
    <source>
        <dbReference type="EMBL" id="KAF2852269.1"/>
    </source>
</evidence>
<proteinExistence type="predicted"/>
<dbReference type="InterPro" id="IPR050471">
    <property type="entry name" value="AB_hydrolase"/>
</dbReference>
<sequence length="317" mass="34810">MIAALSETESFTLPDNRTLSYALYGSPVPRTTLIYSHSTPSSRLEGKLWHAACVKHHIRLIAPDRPGCGLSTFQRNRSVLDWPADVLALLDHLKIHEFYILGVGSGAAYALAGVWSVGERLRGVSVIGACWNRTEGMGGGMVWRSRVVGWLASWMHGLSTVFFESMLGRASRDPDPMVFEDLLSREVGSRPPAEQDLIRDPANWPSIVAMTRESFHKGSEGASWEARLQGSDWGFELSNLKVGEHGVPLSLWHGMGDTDCSATLASKAHGAMPGSVLHLQDGEGHISYMLRDADAILMDLLGEKESIEVEEYMMVGY</sequence>
<keyword evidence="2" id="KW-0378">Hydrolase</keyword>
<reference evidence="2" key="1">
    <citation type="submission" date="2020-01" db="EMBL/GenBank/DDBJ databases">
        <authorList>
            <consortium name="DOE Joint Genome Institute"/>
            <person name="Haridas S."/>
            <person name="Albert R."/>
            <person name="Binder M."/>
            <person name="Bloem J."/>
            <person name="Labutti K."/>
            <person name="Salamov A."/>
            <person name="Andreopoulos B."/>
            <person name="Baker S.E."/>
            <person name="Barry K."/>
            <person name="Bills G."/>
            <person name="Bluhm B.H."/>
            <person name="Cannon C."/>
            <person name="Castanera R."/>
            <person name="Culley D.E."/>
            <person name="Daum C."/>
            <person name="Ezra D."/>
            <person name="Gonzalez J.B."/>
            <person name="Henrissat B."/>
            <person name="Kuo A."/>
            <person name="Liang C."/>
            <person name="Lipzen A."/>
            <person name="Lutzoni F."/>
            <person name="Magnuson J."/>
            <person name="Mondo S."/>
            <person name="Nolan M."/>
            <person name="Ohm R."/>
            <person name="Pangilinan J."/>
            <person name="Park H.-J."/>
            <person name="Ramirez L."/>
            <person name="Alfaro M."/>
            <person name="Sun H."/>
            <person name="Tritt A."/>
            <person name="Yoshinaga Y."/>
            <person name="Zwiers L.-H."/>
            <person name="Turgeon B.G."/>
            <person name="Goodwin S.B."/>
            <person name="Spatafora J.W."/>
            <person name="Crous P.W."/>
            <person name="Grigoriev I.V."/>
        </authorList>
    </citation>
    <scope>NUCLEOTIDE SEQUENCE</scope>
    <source>
        <strain evidence="2">IPT5</strain>
    </source>
</reference>
<dbReference type="Pfam" id="PF12697">
    <property type="entry name" value="Abhydrolase_6"/>
    <property type="match status" value="1"/>
</dbReference>
<dbReference type="Proteomes" id="UP000799423">
    <property type="component" value="Unassembled WGS sequence"/>
</dbReference>
<dbReference type="AlphaFoldDB" id="A0A6A7BD31"/>
<accession>A0A6A7BD31</accession>
<dbReference type="SUPFAM" id="SSF53474">
    <property type="entry name" value="alpha/beta-Hydrolases"/>
    <property type="match status" value="1"/>
</dbReference>
<name>A0A6A7BD31_9PLEO</name>
<dbReference type="InterPro" id="IPR000073">
    <property type="entry name" value="AB_hydrolase_1"/>
</dbReference>
<protein>
    <submittedName>
        <fullName evidence="2">Alpha/beta hydrolase fold domain-containing protein</fullName>
    </submittedName>
</protein>
<keyword evidence="3" id="KW-1185">Reference proteome</keyword>
<evidence type="ECO:0000313" key="3">
    <source>
        <dbReference type="Proteomes" id="UP000799423"/>
    </source>
</evidence>
<evidence type="ECO:0000259" key="1">
    <source>
        <dbReference type="Pfam" id="PF12697"/>
    </source>
</evidence>
<dbReference type="OrthoDB" id="294702at2759"/>
<gene>
    <name evidence="2" type="ORF">T440DRAFT_38894</name>
</gene>
<dbReference type="PANTHER" id="PTHR43433:SF10">
    <property type="entry name" value="AB HYDROLASE-1 DOMAIN-CONTAINING PROTEIN"/>
    <property type="match status" value="1"/>
</dbReference>
<dbReference type="PANTHER" id="PTHR43433">
    <property type="entry name" value="HYDROLASE, ALPHA/BETA FOLD FAMILY PROTEIN"/>
    <property type="match status" value="1"/>
</dbReference>
<dbReference type="GO" id="GO:0016787">
    <property type="term" value="F:hydrolase activity"/>
    <property type="evidence" value="ECO:0007669"/>
    <property type="project" value="UniProtKB-KW"/>
</dbReference>
<organism evidence="2 3">
    <name type="scientific">Plenodomus tracheiphilus IPT5</name>
    <dbReference type="NCBI Taxonomy" id="1408161"/>
    <lineage>
        <taxon>Eukaryota</taxon>
        <taxon>Fungi</taxon>
        <taxon>Dikarya</taxon>
        <taxon>Ascomycota</taxon>
        <taxon>Pezizomycotina</taxon>
        <taxon>Dothideomycetes</taxon>
        <taxon>Pleosporomycetidae</taxon>
        <taxon>Pleosporales</taxon>
        <taxon>Pleosporineae</taxon>
        <taxon>Leptosphaeriaceae</taxon>
        <taxon>Plenodomus</taxon>
    </lineage>
</organism>
<dbReference type="InterPro" id="IPR029058">
    <property type="entry name" value="AB_hydrolase_fold"/>
</dbReference>
<dbReference type="Gene3D" id="3.40.50.1820">
    <property type="entry name" value="alpha/beta hydrolase"/>
    <property type="match status" value="1"/>
</dbReference>